<protein>
    <submittedName>
        <fullName evidence="4">Transglycosylase SLT domain-containing protein</fullName>
    </submittedName>
</protein>
<proteinExistence type="inferred from homology"/>
<name>A0ABV7LCK3_9HYPH</name>
<comment type="similarity">
    <text evidence="2">Belongs to the virb1 family.</text>
</comment>
<evidence type="ECO:0000256" key="1">
    <source>
        <dbReference type="ARBA" id="ARBA00007734"/>
    </source>
</evidence>
<sequence>MREAARASGVPPELADAVATVESGYNPAAAGADGEVGLMQVLPSTARLLGFSGPLAELAQPETNIRYGVAYLAGAWRLAGGDICTAVMKYRAGHAESRFSHRSVEYCRRVRAHLARLGYPVTGPLPEPAFGAPVTARAAMRASGRSAARRQARSRYDWRAADARMQAIASRISASMLVIAR</sequence>
<reference evidence="5" key="1">
    <citation type="journal article" date="2019" name="Int. J. Syst. Evol. Microbiol.">
        <title>The Global Catalogue of Microorganisms (GCM) 10K type strain sequencing project: providing services to taxonomists for standard genome sequencing and annotation.</title>
        <authorList>
            <consortium name="The Broad Institute Genomics Platform"/>
            <consortium name="The Broad Institute Genome Sequencing Center for Infectious Disease"/>
            <person name="Wu L."/>
            <person name="Ma J."/>
        </authorList>
    </citation>
    <scope>NUCLEOTIDE SEQUENCE [LARGE SCALE GENOMIC DNA]</scope>
    <source>
        <strain evidence="5">CCM 7941</strain>
    </source>
</reference>
<dbReference type="RefSeq" id="WP_376831373.1">
    <property type="nucleotide sequence ID" value="NZ_JBHLWR010000006.1"/>
</dbReference>
<comment type="similarity">
    <text evidence="1">Belongs to the transglycosylase Slt family.</text>
</comment>
<dbReference type="EMBL" id="JBHRUV010000014">
    <property type="protein sequence ID" value="MFC3265302.1"/>
    <property type="molecule type" value="Genomic_DNA"/>
</dbReference>
<dbReference type="InterPro" id="IPR023346">
    <property type="entry name" value="Lysozyme-like_dom_sf"/>
</dbReference>
<evidence type="ECO:0000313" key="5">
    <source>
        <dbReference type="Proteomes" id="UP001595536"/>
    </source>
</evidence>
<evidence type="ECO:0000313" key="4">
    <source>
        <dbReference type="EMBL" id="MFC3265302.1"/>
    </source>
</evidence>
<dbReference type="PANTHER" id="PTHR37423:SF2">
    <property type="entry name" value="MEMBRANE-BOUND LYTIC MUREIN TRANSGLYCOSYLASE C"/>
    <property type="match status" value="1"/>
</dbReference>
<dbReference type="Proteomes" id="UP001595536">
    <property type="component" value="Unassembled WGS sequence"/>
</dbReference>
<gene>
    <name evidence="4" type="ORF">ACFOEX_02860</name>
</gene>
<organism evidence="4 5">
    <name type="scientific">Camelimonas abortus</name>
    <dbReference type="NCBI Taxonomy" id="1017184"/>
    <lineage>
        <taxon>Bacteria</taxon>
        <taxon>Pseudomonadati</taxon>
        <taxon>Pseudomonadota</taxon>
        <taxon>Alphaproteobacteria</taxon>
        <taxon>Hyphomicrobiales</taxon>
        <taxon>Chelatococcaceae</taxon>
        <taxon>Camelimonas</taxon>
    </lineage>
</organism>
<dbReference type="Gene3D" id="1.10.530.10">
    <property type="match status" value="1"/>
</dbReference>
<comment type="caution">
    <text evidence="4">The sequence shown here is derived from an EMBL/GenBank/DDBJ whole genome shotgun (WGS) entry which is preliminary data.</text>
</comment>
<feature type="domain" description="Transglycosylase SLT" evidence="3">
    <location>
        <begin position="2"/>
        <end position="101"/>
    </location>
</feature>
<dbReference type="PANTHER" id="PTHR37423">
    <property type="entry name" value="SOLUBLE LYTIC MUREIN TRANSGLYCOSYLASE-RELATED"/>
    <property type="match status" value="1"/>
</dbReference>
<dbReference type="Pfam" id="PF01464">
    <property type="entry name" value="SLT"/>
    <property type="match status" value="1"/>
</dbReference>
<dbReference type="SUPFAM" id="SSF53955">
    <property type="entry name" value="Lysozyme-like"/>
    <property type="match status" value="1"/>
</dbReference>
<evidence type="ECO:0000256" key="2">
    <source>
        <dbReference type="ARBA" id="ARBA00009387"/>
    </source>
</evidence>
<evidence type="ECO:0000259" key="3">
    <source>
        <dbReference type="Pfam" id="PF01464"/>
    </source>
</evidence>
<dbReference type="InterPro" id="IPR008258">
    <property type="entry name" value="Transglycosylase_SLT_dom_1"/>
</dbReference>
<keyword evidence="5" id="KW-1185">Reference proteome</keyword>
<accession>A0ABV7LCK3</accession>